<accession>W7X670</accession>
<keyword evidence="2" id="KW-1185">Reference proteome</keyword>
<dbReference type="InParanoid" id="W7X670"/>
<dbReference type="Proteomes" id="UP000009168">
    <property type="component" value="Unassembled WGS sequence"/>
</dbReference>
<reference evidence="2" key="1">
    <citation type="journal article" date="2006" name="PLoS Biol.">
        <title>Macronuclear genome sequence of the ciliate Tetrahymena thermophila, a model eukaryote.</title>
        <authorList>
            <person name="Eisen J.A."/>
            <person name="Coyne R.S."/>
            <person name="Wu M."/>
            <person name="Wu D."/>
            <person name="Thiagarajan M."/>
            <person name="Wortman J.R."/>
            <person name="Badger J.H."/>
            <person name="Ren Q."/>
            <person name="Amedeo P."/>
            <person name="Jones K.M."/>
            <person name="Tallon L.J."/>
            <person name="Delcher A.L."/>
            <person name="Salzberg S.L."/>
            <person name="Silva J.C."/>
            <person name="Haas B.J."/>
            <person name="Majoros W.H."/>
            <person name="Farzad M."/>
            <person name="Carlton J.M."/>
            <person name="Smith R.K. Jr."/>
            <person name="Garg J."/>
            <person name="Pearlman R.E."/>
            <person name="Karrer K.M."/>
            <person name="Sun L."/>
            <person name="Manning G."/>
            <person name="Elde N.C."/>
            <person name="Turkewitz A.P."/>
            <person name="Asai D.J."/>
            <person name="Wilkes D.E."/>
            <person name="Wang Y."/>
            <person name="Cai H."/>
            <person name="Collins K."/>
            <person name="Stewart B.A."/>
            <person name="Lee S.R."/>
            <person name="Wilamowska K."/>
            <person name="Weinberg Z."/>
            <person name="Ruzzo W.L."/>
            <person name="Wloga D."/>
            <person name="Gaertig J."/>
            <person name="Frankel J."/>
            <person name="Tsao C.-C."/>
            <person name="Gorovsky M.A."/>
            <person name="Keeling P.J."/>
            <person name="Waller R.F."/>
            <person name="Patron N.J."/>
            <person name="Cherry J.M."/>
            <person name="Stover N.A."/>
            <person name="Krieger C.J."/>
            <person name="del Toro C."/>
            <person name="Ryder H.F."/>
            <person name="Williamson S.C."/>
            <person name="Barbeau R.A."/>
            <person name="Hamilton E.P."/>
            <person name="Orias E."/>
        </authorList>
    </citation>
    <scope>NUCLEOTIDE SEQUENCE [LARGE SCALE GENOMIC DNA]</scope>
    <source>
        <strain evidence="2">SB210</strain>
    </source>
</reference>
<dbReference type="RefSeq" id="XP_012655640.1">
    <property type="nucleotide sequence ID" value="XM_012800186.1"/>
</dbReference>
<name>W7X670_TETTS</name>
<organism evidence="1 2">
    <name type="scientific">Tetrahymena thermophila (strain SB210)</name>
    <dbReference type="NCBI Taxonomy" id="312017"/>
    <lineage>
        <taxon>Eukaryota</taxon>
        <taxon>Sar</taxon>
        <taxon>Alveolata</taxon>
        <taxon>Ciliophora</taxon>
        <taxon>Intramacronucleata</taxon>
        <taxon>Oligohymenophorea</taxon>
        <taxon>Hymenostomatida</taxon>
        <taxon>Tetrahymenina</taxon>
        <taxon>Tetrahymenidae</taxon>
        <taxon>Tetrahymena</taxon>
    </lineage>
</organism>
<dbReference type="AlphaFoldDB" id="W7X670"/>
<proteinExistence type="predicted"/>
<evidence type="ECO:0000313" key="1">
    <source>
        <dbReference type="EMBL" id="EWS71818.1"/>
    </source>
</evidence>
<sequence length="95" mass="11513">MPFKKSIQKKQLSLFFCLYYLKTIKSEINKKKKEKRKVNSKKSKRKQFVIKYLFRDFHAKGNREREQALLLCIQTFVNIAEQNIYLFISLHHSVD</sequence>
<gene>
    <name evidence="1" type="ORF">TTHERM_000716039</name>
</gene>
<evidence type="ECO:0000313" key="2">
    <source>
        <dbReference type="Proteomes" id="UP000009168"/>
    </source>
</evidence>
<dbReference type="KEGG" id="tet:TTHERM_000716039"/>
<protein>
    <submittedName>
        <fullName evidence="1">Uncharacterized protein</fullName>
    </submittedName>
</protein>
<dbReference type="EMBL" id="GG662447">
    <property type="protein sequence ID" value="EWS71818.1"/>
    <property type="molecule type" value="Genomic_DNA"/>
</dbReference>
<dbReference type="GeneID" id="24440343"/>